<feature type="transmembrane region" description="Helical" evidence="3">
    <location>
        <begin position="376"/>
        <end position="399"/>
    </location>
</feature>
<dbReference type="Proteomes" id="UP001147746">
    <property type="component" value="Unassembled WGS sequence"/>
</dbReference>
<dbReference type="PANTHER" id="PTHR11360:SF280">
    <property type="entry name" value="MONOCARBOXYLATE TRANSPORTER, PUTATIVE (AFU_ORTHOLOGUE AFUA_1G05170)-RELATED"/>
    <property type="match status" value="1"/>
</dbReference>
<dbReference type="InterPro" id="IPR050327">
    <property type="entry name" value="Proton-linked_MCT"/>
</dbReference>
<evidence type="ECO:0000256" key="1">
    <source>
        <dbReference type="ARBA" id="ARBA00004141"/>
    </source>
</evidence>
<feature type="transmembrane region" description="Helical" evidence="3">
    <location>
        <begin position="340"/>
        <end position="364"/>
    </location>
</feature>
<feature type="transmembrane region" description="Helical" evidence="3">
    <location>
        <begin position="250"/>
        <end position="273"/>
    </location>
</feature>
<accession>A0A9W9PV34</accession>
<comment type="similarity">
    <text evidence="2">Belongs to the major facilitator superfamily. Monocarboxylate porter (TC 2.A.1.13) family.</text>
</comment>
<gene>
    <name evidence="4" type="ORF">N7476_005308</name>
</gene>
<dbReference type="SUPFAM" id="SSF103473">
    <property type="entry name" value="MFS general substrate transporter"/>
    <property type="match status" value="1"/>
</dbReference>
<dbReference type="EMBL" id="JAPZBO010000005">
    <property type="protein sequence ID" value="KAJ5315001.1"/>
    <property type="molecule type" value="Genomic_DNA"/>
</dbReference>
<feature type="transmembrane region" description="Helical" evidence="3">
    <location>
        <begin position="118"/>
        <end position="137"/>
    </location>
</feature>
<protein>
    <submittedName>
        <fullName evidence="4">Uncharacterized protein</fullName>
    </submittedName>
</protein>
<sequence>MGSTNVEVEQKVHAEPISHAPIIQDEEKANDSPVEKEDEPTFDTGLFSWLQVLGSFFLFFNSWGVINTWGAYQTYYEQNLLSDVSSSSIAWIGSLQSFLLMLIGVITGPLFDAGYFRSLIAFAGCMLPFGLMMTSLATKYWQLILAQGICVGLAAGCLFVPSVAILPQYFRRKRGLANGLAASGSSIGGVVYPIIFNQLQKQIGFAWATRVIGFLCFGTVFISFSIMRIRFPPKEKRKLYQFSAFKDPGYCLFCAAMFFGFLGFYNFLFYVQSYAIDTGIVDNNLGFYLLSMLNAASTFGRILPNFLADHVGPLNMLTPAVTITSILAFVWIGVHTVSGIIVLAVLYGFFSGGFVSLPPVVMASMTPDVRNLGTRLGMVFAITSIGLLIGTPIGGAILADTNKYLGVQLFTACCLVISAVLMATLRFVRSGPVLKSKT</sequence>
<name>A0A9W9PV34_9EURO</name>
<evidence type="ECO:0000313" key="4">
    <source>
        <dbReference type="EMBL" id="KAJ5315001.1"/>
    </source>
</evidence>
<organism evidence="4 5">
    <name type="scientific">Penicillium atrosanguineum</name>
    <dbReference type="NCBI Taxonomy" id="1132637"/>
    <lineage>
        <taxon>Eukaryota</taxon>
        <taxon>Fungi</taxon>
        <taxon>Dikarya</taxon>
        <taxon>Ascomycota</taxon>
        <taxon>Pezizomycotina</taxon>
        <taxon>Eurotiomycetes</taxon>
        <taxon>Eurotiomycetidae</taxon>
        <taxon>Eurotiales</taxon>
        <taxon>Aspergillaceae</taxon>
        <taxon>Penicillium</taxon>
    </lineage>
</organism>
<dbReference type="GO" id="GO:0022857">
    <property type="term" value="F:transmembrane transporter activity"/>
    <property type="evidence" value="ECO:0007669"/>
    <property type="project" value="InterPro"/>
</dbReference>
<reference evidence="4" key="1">
    <citation type="submission" date="2022-12" db="EMBL/GenBank/DDBJ databases">
        <authorList>
            <person name="Petersen C."/>
        </authorList>
    </citation>
    <scope>NUCLEOTIDE SEQUENCE</scope>
    <source>
        <strain evidence="4">IBT 21472</strain>
    </source>
</reference>
<dbReference type="CDD" id="cd17352">
    <property type="entry name" value="MFS_MCT_SLC16"/>
    <property type="match status" value="1"/>
</dbReference>
<feature type="transmembrane region" description="Helical" evidence="3">
    <location>
        <begin position="89"/>
        <end position="111"/>
    </location>
</feature>
<feature type="transmembrane region" description="Helical" evidence="3">
    <location>
        <begin position="405"/>
        <end position="428"/>
    </location>
</feature>
<dbReference type="AlphaFoldDB" id="A0A9W9PV34"/>
<comment type="subcellular location">
    <subcellularLocation>
        <location evidence="1">Membrane</location>
        <topology evidence="1">Multi-pass membrane protein</topology>
    </subcellularLocation>
</comment>
<dbReference type="Gene3D" id="1.20.1250.20">
    <property type="entry name" value="MFS general substrate transporter like domains"/>
    <property type="match status" value="2"/>
</dbReference>
<dbReference type="Pfam" id="PF07690">
    <property type="entry name" value="MFS_1"/>
    <property type="match status" value="1"/>
</dbReference>
<dbReference type="InterPro" id="IPR036259">
    <property type="entry name" value="MFS_trans_sf"/>
</dbReference>
<evidence type="ECO:0000256" key="2">
    <source>
        <dbReference type="ARBA" id="ARBA00006727"/>
    </source>
</evidence>
<feature type="transmembrane region" description="Helical" evidence="3">
    <location>
        <begin position="176"/>
        <end position="195"/>
    </location>
</feature>
<dbReference type="InterPro" id="IPR011701">
    <property type="entry name" value="MFS"/>
</dbReference>
<feature type="transmembrane region" description="Helical" evidence="3">
    <location>
        <begin position="207"/>
        <end position="229"/>
    </location>
</feature>
<keyword evidence="3" id="KW-1133">Transmembrane helix</keyword>
<dbReference type="PANTHER" id="PTHR11360">
    <property type="entry name" value="MONOCARBOXYLATE TRANSPORTER"/>
    <property type="match status" value="1"/>
</dbReference>
<feature type="transmembrane region" description="Helical" evidence="3">
    <location>
        <begin position="46"/>
        <end position="69"/>
    </location>
</feature>
<evidence type="ECO:0000256" key="3">
    <source>
        <dbReference type="SAM" id="Phobius"/>
    </source>
</evidence>
<keyword evidence="5" id="KW-1185">Reference proteome</keyword>
<feature type="transmembrane region" description="Helical" evidence="3">
    <location>
        <begin position="143"/>
        <end position="164"/>
    </location>
</feature>
<evidence type="ECO:0000313" key="5">
    <source>
        <dbReference type="Proteomes" id="UP001147746"/>
    </source>
</evidence>
<dbReference type="InterPro" id="IPR020846">
    <property type="entry name" value="MFS_dom"/>
</dbReference>
<comment type="caution">
    <text evidence="4">The sequence shown here is derived from an EMBL/GenBank/DDBJ whole genome shotgun (WGS) entry which is preliminary data.</text>
</comment>
<feature type="transmembrane region" description="Helical" evidence="3">
    <location>
        <begin position="316"/>
        <end position="334"/>
    </location>
</feature>
<dbReference type="PROSITE" id="PS50850">
    <property type="entry name" value="MFS"/>
    <property type="match status" value="1"/>
</dbReference>
<keyword evidence="3" id="KW-0812">Transmembrane</keyword>
<dbReference type="OrthoDB" id="6509908at2759"/>
<keyword evidence="3" id="KW-0472">Membrane</keyword>
<proteinExistence type="inferred from homology"/>
<dbReference type="GO" id="GO:0016020">
    <property type="term" value="C:membrane"/>
    <property type="evidence" value="ECO:0007669"/>
    <property type="project" value="UniProtKB-SubCell"/>
</dbReference>
<reference evidence="4" key="2">
    <citation type="journal article" date="2023" name="IMA Fungus">
        <title>Comparative genomic study of the Penicillium genus elucidates a diverse pangenome and 15 lateral gene transfer events.</title>
        <authorList>
            <person name="Petersen C."/>
            <person name="Sorensen T."/>
            <person name="Nielsen M.R."/>
            <person name="Sondergaard T.E."/>
            <person name="Sorensen J.L."/>
            <person name="Fitzpatrick D.A."/>
            <person name="Frisvad J.C."/>
            <person name="Nielsen K.L."/>
        </authorList>
    </citation>
    <scope>NUCLEOTIDE SEQUENCE</scope>
    <source>
        <strain evidence="4">IBT 21472</strain>
    </source>
</reference>